<dbReference type="Pfam" id="PF09339">
    <property type="entry name" value="HTH_IclR"/>
    <property type="match status" value="1"/>
</dbReference>
<evidence type="ECO:0000313" key="7">
    <source>
        <dbReference type="Proteomes" id="UP000248012"/>
    </source>
</evidence>
<keyword evidence="2" id="KW-0238">DNA-binding</keyword>
<dbReference type="PROSITE" id="PS51077">
    <property type="entry name" value="HTH_ICLR"/>
    <property type="match status" value="1"/>
</dbReference>
<evidence type="ECO:0000313" key="6">
    <source>
        <dbReference type="EMBL" id="PYC46927.1"/>
    </source>
</evidence>
<dbReference type="EMBL" id="QFVT01000009">
    <property type="protein sequence ID" value="PYC46927.1"/>
    <property type="molecule type" value="Genomic_DNA"/>
</dbReference>
<dbReference type="SMART" id="SM00346">
    <property type="entry name" value="HTH_ICLR"/>
    <property type="match status" value="1"/>
</dbReference>
<evidence type="ECO:0000256" key="1">
    <source>
        <dbReference type="ARBA" id="ARBA00023015"/>
    </source>
</evidence>
<dbReference type="Gene3D" id="1.10.10.10">
    <property type="entry name" value="Winged helix-like DNA-binding domain superfamily/Winged helix DNA-binding domain"/>
    <property type="match status" value="1"/>
</dbReference>
<dbReference type="InterPro" id="IPR050707">
    <property type="entry name" value="HTH_MetabolicPath_Reg"/>
</dbReference>
<dbReference type="Proteomes" id="UP000248012">
    <property type="component" value="Unassembled WGS sequence"/>
</dbReference>
<sequence>MQFYQGNIVTIEASQKLVPAVQNAIRILRLLAAAGRPMGATQIARETGLNVSSAFNILRTLHNEGLLGFDPDTKTYTVGMGLMEFAAPLLGANPFDLIRPTMTALAQEYEVVIGLWQITSNQRVVLIDRFTAPNIVQAAIARNSRLPVFAGAIGRCYAAAVGLDKAATQEGYATVRWQDEPGFDNYWRDVVAARETGTAQDRGQLFRGLDVVAALARDAGGVPQIGMSSISIAGQHDDDSLKRVAAALAEAGQQIERGVFCRSAKGAQKSTSAD</sequence>
<keyword evidence="1" id="KW-0805">Transcription regulation</keyword>
<proteinExistence type="predicted"/>
<dbReference type="GO" id="GO:0045892">
    <property type="term" value="P:negative regulation of DNA-templated transcription"/>
    <property type="evidence" value="ECO:0007669"/>
    <property type="project" value="TreeGrafter"/>
</dbReference>
<evidence type="ECO:0000259" key="4">
    <source>
        <dbReference type="PROSITE" id="PS51077"/>
    </source>
</evidence>
<keyword evidence="3" id="KW-0804">Transcription</keyword>
<dbReference type="GO" id="GO:0003700">
    <property type="term" value="F:DNA-binding transcription factor activity"/>
    <property type="evidence" value="ECO:0007669"/>
    <property type="project" value="TreeGrafter"/>
</dbReference>
<dbReference type="InterPro" id="IPR029016">
    <property type="entry name" value="GAF-like_dom_sf"/>
</dbReference>
<name>A0A2V4NL00_9RHOB</name>
<reference evidence="6 7" key="1">
    <citation type="submission" date="2018-05" db="EMBL/GenBank/DDBJ databases">
        <title>Oceanovita maritima gen. nov., sp. nov., a marine bacterium in the family Rhodobacteraceae isolated from surface seawater of Lundu port Xiamen, China.</title>
        <authorList>
            <person name="Hetharua B.H."/>
            <person name="Min D."/>
            <person name="Liao H."/>
            <person name="Tian Y."/>
        </authorList>
    </citation>
    <scope>NUCLEOTIDE SEQUENCE [LARGE SCALE GENOMIC DNA]</scope>
    <source>
        <strain evidence="6 7">FSX-11</strain>
    </source>
</reference>
<dbReference type="PANTHER" id="PTHR30136">
    <property type="entry name" value="HELIX-TURN-HELIX TRANSCRIPTIONAL REGULATOR, ICLR FAMILY"/>
    <property type="match status" value="1"/>
</dbReference>
<evidence type="ECO:0000256" key="3">
    <source>
        <dbReference type="ARBA" id="ARBA00023163"/>
    </source>
</evidence>
<keyword evidence="7" id="KW-1185">Reference proteome</keyword>
<organism evidence="6 7">
    <name type="scientific">Litorivita pollutaquae</name>
    <dbReference type="NCBI Taxonomy" id="2200892"/>
    <lineage>
        <taxon>Bacteria</taxon>
        <taxon>Pseudomonadati</taxon>
        <taxon>Pseudomonadota</taxon>
        <taxon>Alphaproteobacteria</taxon>
        <taxon>Rhodobacterales</taxon>
        <taxon>Paracoccaceae</taxon>
        <taxon>Litorivita</taxon>
    </lineage>
</organism>
<dbReference type="SUPFAM" id="SSF46785">
    <property type="entry name" value="Winged helix' DNA-binding domain"/>
    <property type="match status" value="1"/>
</dbReference>
<dbReference type="FunFam" id="1.10.10.10:FF:000056">
    <property type="entry name" value="IclR family transcriptional regulator"/>
    <property type="match status" value="1"/>
</dbReference>
<gene>
    <name evidence="6" type="ORF">DI396_13305</name>
</gene>
<accession>A0A2V4NL00</accession>
<evidence type="ECO:0000256" key="2">
    <source>
        <dbReference type="ARBA" id="ARBA00023125"/>
    </source>
</evidence>
<dbReference type="SUPFAM" id="SSF55781">
    <property type="entry name" value="GAF domain-like"/>
    <property type="match status" value="1"/>
</dbReference>
<dbReference type="Pfam" id="PF01614">
    <property type="entry name" value="IclR_C"/>
    <property type="match status" value="1"/>
</dbReference>
<dbReference type="AlphaFoldDB" id="A0A2V4NL00"/>
<dbReference type="GO" id="GO:0003677">
    <property type="term" value="F:DNA binding"/>
    <property type="evidence" value="ECO:0007669"/>
    <property type="project" value="UniProtKB-KW"/>
</dbReference>
<feature type="domain" description="IclR-ED" evidence="5">
    <location>
        <begin position="81"/>
        <end position="261"/>
    </location>
</feature>
<dbReference type="InterPro" id="IPR036388">
    <property type="entry name" value="WH-like_DNA-bd_sf"/>
</dbReference>
<dbReference type="PROSITE" id="PS51078">
    <property type="entry name" value="ICLR_ED"/>
    <property type="match status" value="1"/>
</dbReference>
<protein>
    <submittedName>
        <fullName evidence="6">IclR family transcriptional regulator</fullName>
    </submittedName>
</protein>
<dbReference type="InterPro" id="IPR014757">
    <property type="entry name" value="Tscrpt_reg_IclR_C"/>
</dbReference>
<dbReference type="InterPro" id="IPR005471">
    <property type="entry name" value="Tscrpt_reg_IclR_N"/>
</dbReference>
<evidence type="ECO:0000259" key="5">
    <source>
        <dbReference type="PROSITE" id="PS51078"/>
    </source>
</evidence>
<comment type="caution">
    <text evidence="6">The sequence shown here is derived from an EMBL/GenBank/DDBJ whole genome shotgun (WGS) entry which is preliminary data.</text>
</comment>
<dbReference type="PANTHER" id="PTHR30136:SF24">
    <property type="entry name" value="HTH-TYPE TRANSCRIPTIONAL REPRESSOR ALLR"/>
    <property type="match status" value="1"/>
</dbReference>
<dbReference type="InterPro" id="IPR036390">
    <property type="entry name" value="WH_DNA-bd_sf"/>
</dbReference>
<dbReference type="Gene3D" id="3.30.450.40">
    <property type="match status" value="1"/>
</dbReference>
<dbReference type="OrthoDB" id="6057486at2"/>
<feature type="domain" description="HTH iclR-type" evidence="4">
    <location>
        <begin position="18"/>
        <end position="80"/>
    </location>
</feature>